<dbReference type="EMBL" id="FJUY01000002">
    <property type="protein sequence ID" value="CZT15861.1"/>
    <property type="molecule type" value="Genomic_DNA"/>
</dbReference>
<gene>
    <name evidence="9" type="ORF">RCC_01699</name>
</gene>
<evidence type="ECO:0000259" key="8">
    <source>
        <dbReference type="PROSITE" id="PS51405"/>
    </source>
</evidence>
<comment type="similarity">
    <text evidence="7">Belongs to the chloroperoxidase family.</text>
</comment>
<evidence type="ECO:0000256" key="4">
    <source>
        <dbReference type="ARBA" id="ARBA00022723"/>
    </source>
</evidence>
<dbReference type="OrthoDB" id="407298at2759"/>
<keyword evidence="5" id="KW-0560">Oxidoreductase</keyword>
<keyword evidence="2" id="KW-0575">Peroxidase</keyword>
<evidence type="ECO:0000256" key="1">
    <source>
        <dbReference type="ARBA" id="ARBA00001970"/>
    </source>
</evidence>
<evidence type="ECO:0000256" key="3">
    <source>
        <dbReference type="ARBA" id="ARBA00022617"/>
    </source>
</evidence>
<name>A0A2D3UMY2_9PEZI</name>
<keyword evidence="3" id="KW-0349">Heme</keyword>
<dbReference type="PANTHER" id="PTHR33577">
    <property type="entry name" value="STERIGMATOCYSTIN BIOSYNTHESIS PEROXIDASE STCC-RELATED"/>
    <property type="match status" value="1"/>
</dbReference>
<dbReference type="Gene3D" id="1.10.489.10">
    <property type="entry name" value="Chloroperoxidase-like"/>
    <property type="match status" value="1"/>
</dbReference>
<keyword evidence="4" id="KW-0479">Metal-binding</keyword>
<accession>A0A2D3UMY2</accession>
<reference evidence="9 10" key="1">
    <citation type="submission" date="2016-03" db="EMBL/GenBank/DDBJ databases">
        <authorList>
            <person name="Ploux O."/>
        </authorList>
    </citation>
    <scope>NUCLEOTIDE SEQUENCE [LARGE SCALE GENOMIC DNA]</scope>
    <source>
        <strain evidence="9 10">URUG2</strain>
    </source>
</reference>
<evidence type="ECO:0000256" key="5">
    <source>
        <dbReference type="ARBA" id="ARBA00023002"/>
    </source>
</evidence>
<dbReference type="AlphaFoldDB" id="A0A2D3UMY2"/>
<dbReference type="GeneID" id="35596932"/>
<keyword evidence="6" id="KW-0408">Iron</keyword>
<dbReference type="Pfam" id="PF01328">
    <property type="entry name" value="Peroxidase_2"/>
    <property type="match status" value="1"/>
</dbReference>
<dbReference type="RefSeq" id="XP_023622756.1">
    <property type="nucleotide sequence ID" value="XM_023766988.1"/>
</dbReference>
<evidence type="ECO:0000256" key="7">
    <source>
        <dbReference type="ARBA" id="ARBA00025795"/>
    </source>
</evidence>
<dbReference type="GO" id="GO:0046872">
    <property type="term" value="F:metal ion binding"/>
    <property type="evidence" value="ECO:0007669"/>
    <property type="project" value="UniProtKB-KW"/>
</dbReference>
<feature type="domain" description="Heme haloperoxidase family profile" evidence="8">
    <location>
        <begin position="1"/>
        <end position="104"/>
    </location>
</feature>
<dbReference type="STRING" id="112498.A0A2D3UMY2"/>
<keyword evidence="10" id="KW-1185">Reference proteome</keyword>
<organism evidence="9 10">
    <name type="scientific">Ramularia collo-cygni</name>
    <dbReference type="NCBI Taxonomy" id="112498"/>
    <lineage>
        <taxon>Eukaryota</taxon>
        <taxon>Fungi</taxon>
        <taxon>Dikarya</taxon>
        <taxon>Ascomycota</taxon>
        <taxon>Pezizomycotina</taxon>
        <taxon>Dothideomycetes</taxon>
        <taxon>Dothideomycetidae</taxon>
        <taxon>Mycosphaerellales</taxon>
        <taxon>Mycosphaerellaceae</taxon>
        <taxon>Ramularia</taxon>
    </lineage>
</organism>
<evidence type="ECO:0000313" key="9">
    <source>
        <dbReference type="EMBL" id="CZT15861.1"/>
    </source>
</evidence>
<dbReference type="InterPro" id="IPR000028">
    <property type="entry name" value="Chloroperoxidase"/>
</dbReference>
<sequence>MIFRLFYIRGELLASRNILSGAFNLDDLDLHDYPIEHDASLSRQDKFFGEWTDFNQTIFNQVLEFYEGMDIATIPATAAAKYARVQDSQKRNPHKFCTDRESFF</sequence>
<comment type="cofactor">
    <cofactor evidence="1">
        <name>heme b</name>
        <dbReference type="ChEBI" id="CHEBI:60344"/>
    </cofactor>
</comment>
<dbReference type="GO" id="GO:0004601">
    <property type="term" value="F:peroxidase activity"/>
    <property type="evidence" value="ECO:0007669"/>
    <property type="project" value="UniProtKB-KW"/>
</dbReference>
<proteinExistence type="inferred from homology"/>
<dbReference type="PROSITE" id="PS51405">
    <property type="entry name" value="HEME_HALOPEROXIDASE"/>
    <property type="match status" value="1"/>
</dbReference>
<evidence type="ECO:0000313" key="10">
    <source>
        <dbReference type="Proteomes" id="UP000225277"/>
    </source>
</evidence>
<protein>
    <recommendedName>
        <fullName evidence="8">Heme haloperoxidase family profile domain-containing protein</fullName>
    </recommendedName>
</protein>
<dbReference type="Proteomes" id="UP000225277">
    <property type="component" value="Unassembled WGS sequence"/>
</dbReference>
<dbReference type="PANTHER" id="PTHR33577:SF9">
    <property type="entry name" value="PEROXIDASE STCC"/>
    <property type="match status" value="1"/>
</dbReference>
<dbReference type="InterPro" id="IPR036851">
    <property type="entry name" value="Chloroperoxidase-like_sf"/>
</dbReference>
<evidence type="ECO:0000256" key="6">
    <source>
        <dbReference type="ARBA" id="ARBA00023004"/>
    </source>
</evidence>
<evidence type="ECO:0000256" key="2">
    <source>
        <dbReference type="ARBA" id="ARBA00022559"/>
    </source>
</evidence>